<name>A0A7G6VSH4_9SPHN</name>
<dbReference type="AlphaFoldDB" id="A0A7G6VSH4"/>
<proteinExistence type="predicted"/>
<keyword evidence="1" id="KW-0472">Membrane</keyword>
<evidence type="ECO:0000313" key="2">
    <source>
        <dbReference type="EMBL" id="QNE04689.1"/>
    </source>
</evidence>
<dbReference type="RefSeq" id="WP_185883937.1">
    <property type="nucleotide sequence ID" value="NZ_CP060052.1"/>
</dbReference>
<organism evidence="2 4">
    <name type="scientific">Croceicoccus marinus</name>
    <dbReference type="NCBI Taxonomy" id="450378"/>
    <lineage>
        <taxon>Bacteria</taxon>
        <taxon>Pseudomonadati</taxon>
        <taxon>Pseudomonadota</taxon>
        <taxon>Alphaproteobacteria</taxon>
        <taxon>Sphingomonadales</taxon>
        <taxon>Erythrobacteraceae</taxon>
        <taxon>Croceicoccus</taxon>
    </lineage>
</organism>
<gene>
    <name evidence="3" type="ORF">H4O24_01555</name>
    <name evidence="2" type="ORF">H4O24_12090</name>
</gene>
<evidence type="ECO:0000313" key="3">
    <source>
        <dbReference type="EMBL" id="QNE05422.1"/>
    </source>
</evidence>
<reference evidence="2 4" key="1">
    <citation type="submission" date="2020-08" db="EMBL/GenBank/DDBJ databases">
        <authorList>
            <person name="Liu G."/>
            <person name="Sun C."/>
        </authorList>
    </citation>
    <scope>NUCLEOTIDE SEQUENCE [LARGE SCALE GENOMIC DNA]</scope>
    <source>
        <strain evidence="2 4">OT19</strain>
    </source>
</reference>
<keyword evidence="1" id="KW-0812">Transmembrane</keyword>
<evidence type="ECO:0000256" key="1">
    <source>
        <dbReference type="SAM" id="Phobius"/>
    </source>
</evidence>
<dbReference type="Proteomes" id="UP000515297">
    <property type="component" value="Chromosome"/>
</dbReference>
<accession>A0A7G6VSH4</accession>
<protein>
    <submittedName>
        <fullName evidence="2">Uncharacterized protein</fullName>
    </submittedName>
</protein>
<keyword evidence="1" id="KW-1133">Transmembrane helix</keyword>
<sequence>MSKEHRYNSPTVRAIIDEAGDELEVLFRRKPPSRRTFGATVFVAILIGAHAFLFGLIMFR</sequence>
<dbReference type="EMBL" id="CP060052">
    <property type="protein sequence ID" value="QNE04689.1"/>
    <property type="molecule type" value="Genomic_DNA"/>
</dbReference>
<evidence type="ECO:0000313" key="4">
    <source>
        <dbReference type="Proteomes" id="UP000515297"/>
    </source>
</evidence>
<feature type="transmembrane region" description="Helical" evidence="1">
    <location>
        <begin position="37"/>
        <end position="59"/>
    </location>
</feature>
<dbReference type="EMBL" id="CP060052">
    <property type="protein sequence ID" value="QNE05422.1"/>
    <property type="molecule type" value="Genomic_DNA"/>
</dbReference>